<sequence>MAEVGRPELLPERQPGVSGEPRRNVIIQNGVRLIVQEDEDEDDDFIDEVEEEEYEEEVVEEVEEEGYEEEALEDVEEEVEEEEEEEEEEDDEEVAGAVGGAPHVSPQQAVLPVKVPDPPPENKTGTLQLGWKCPLCTLVNPPTRPGCAACASERPANYRLPSNYKAGREEAERLNKEEKIQM</sequence>
<keyword evidence="2" id="KW-0479">Metal-binding</keyword>
<keyword evidence="10" id="KW-1185">Reference proteome</keyword>
<dbReference type="GO" id="GO:0043130">
    <property type="term" value="F:ubiquitin binding"/>
    <property type="evidence" value="ECO:0007669"/>
    <property type="project" value="TreeGrafter"/>
</dbReference>
<evidence type="ECO:0000256" key="4">
    <source>
        <dbReference type="ARBA" id="ARBA00022786"/>
    </source>
</evidence>
<feature type="compositionally biased region" description="Basic and acidic residues" evidence="7">
    <location>
        <begin position="1"/>
        <end position="11"/>
    </location>
</feature>
<dbReference type="GO" id="GO:0097039">
    <property type="term" value="P:protein linear polyubiquitination"/>
    <property type="evidence" value="ECO:0007669"/>
    <property type="project" value="TreeGrafter"/>
</dbReference>
<evidence type="ECO:0000256" key="3">
    <source>
        <dbReference type="ARBA" id="ARBA00022771"/>
    </source>
</evidence>
<evidence type="ECO:0000259" key="8">
    <source>
        <dbReference type="PROSITE" id="PS50199"/>
    </source>
</evidence>
<proteinExistence type="predicted"/>
<keyword evidence="5" id="KW-0862">Zinc</keyword>
<evidence type="ECO:0000313" key="10">
    <source>
        <dbReference type="Proteomes" id="UP000792457"/>
    </source>
</evidence>
<dbReference type="OrthoDB" id="261960at2759"/>
<evidence type="ECO:0000256" key="7">
    <source>
        <dbReference type="SAM" id="MobiDB-lite"/>
    </source>
</evidence>
<protein>
    <recommendedName>
        <fullName evidence="8">RanBP2-type domain-containing protein</fullName>
    </recommendedName>
</protein>
<dbReference type="InterPro" id="IPR001876">
    <property type="entry name" value="Znf_RanBP2"/>
</dbReference>
<organism evidence="9 10">
    <name type="scientific">Ladona fulva</name>
    <name type="common">Scarce chaser dragonfly</name>
    <name type="synonym">Libellula fulva</name>
    <dbReference type="NCBI Taxonomy" id="123851"/>
    <lineage>
        <taxon>Eukaryota</taxon>
        <taxon>Metazoa</taxon>
        <taxon>Ecdysozoa</taxon>
        <taxon>Arthropoda</taxon>
        <taxon>Hexapoda</taxon>
        <taxon>Insecta</taxon>
        <taxon>Pterygota</taxon>
        <taxon>Palaeoptera</taxon>
        <taxon>Odonata</taxon>
        <taxon>Epiprocta</taxon>
        <taxon>Anisoptera</taxon>
        <taxon>Libelluloidea</taxon>
        <taxon>Libellulidae</taxon>
        <taxon>Ladona</taxon>
    </lineage>
</organism>
<dbReference type="EMBL" id="KZ308714">
    <property type="protein sequence ID" value="KAG8233384.1"/>
    <property type="molecule type" value="Genomic_DNA"/>
</dbReference>
<evidence type="ECO:0000256" key="5">
    <source>
        <dbReference type="ARBA" id="ARBA00022833"/>
    </source>
</evidence>
<evidence type="ECO:0000256" key="6">
    <source>
        <dbReference type="PROSITE-ProRule" id="PRU00322"/>
    </source>
</evidence>
<feature type="domain" description="RanBP2-type" evidence="8">
    <location>
        <begin position="123"/>
        <end position="156"/>
    </location>
</feature>
<keyword evidence="3 6" id="KW-0863">Zinc-finger</keyword>
<feature type="compositionally biased region" description="Basic and acidic residues" evidence="7">
    <location>
        <begin position="166"/>
        <end position="182"/>
    </location>
</feature>
<dbReference type="PROSITE" id="PS01358">
    <property type="entry name" value="ZF_RANBP2_1"/>
    <property type="match status" value="1"/>
</dbReference>
<feature type="compositionally biased region" description="Acidic residues" evidence="7">
    <location>
        <begin position="50"/>
        <end position="94"/>
    </location>
</feature>
<dbReference type="UniPathway" id="UPA00143"/>
<dbReference type="PROSITE" id="PS50199">
    <property type="entry name" value="ZF_RANBP2_2"/>
    <property type="match status" value="1"/>
</dbReference>
<feature type="region of interest" description="Disordered" evidence="7">
    <location>
        <begin position="159"/>
        <end position="182"/>
    </location>
</feature>
<gene>
    <name evidence="9" type="ORF">J437_LFUL013164</name>
</gene>
<dbReference type="Gene3D" id="2.30.30.380">
    <property type="entry name" value="Zn-finger domain of Sec23/24"/>
    <property type="match status" value="1"/>
</dbReference>
<dbReference type="GO" id="GO:0043161">
    <property type="term" value="P:proteasome-mediated ubiquitin-dependent protein catabolic process"/>
    <property type="evidence" value="ECO:0007669"/>
    <property type="project" value="TreeGrafter"/>
</dbReference>
<evidence type="ECO:0000313" key="9">
    <source>
        <dbReference type="EMBL" id="KAG8233384.1"/>
    </source>
</evidence>
<dbReference type="PANTHER" id="PTHR22770">
    <property type="entry name" value="UBIQUITIN CONJUGATING ENZYME 7 INTERACTING PROTEIN-RELATED"/>
    <property type="match status" value="1"/>
</dbReference>
<dbReference type="Pfam" id="PF00641">
    <property type="entry name" value="Zn_ribbon_RanBP"/>
    <property type="match status" value="1"/>
</dbReference>
<evidence type="ECO:0000256" key="2">
    <source>
        <dbReference type="ARBA" id="ARBA00022723"/>
    </source>
</evidence>
<dbReference type="InterPro" id="IPR051628">
    <property type="entry name" value="LUBAC_E3_Ligases"/>
</dbReference>
<dbReference type="GO" id="GO:0071797">
    <property type="term" value="C:LUBAC complex"/>
    <property type="evidence" value="ECO:0007669"/>
    <property type="project" value="TreeGrafter"/>
</dbReference>
<feature type="region of interest" description="Disordered" evidence="7">
    <location>
        <begin position="50"/>
        <end position="128"/>
    </location>
</feature>
<comment type="pathway">
    <text evidence="1">Protein modification; protein ubiquitination.</text>
</comment>
<accession>A0A8K0KFQ7</accession>
<dbReference type="Proteomes" id="UP000792457">
    <property type="component" value="Unassembled WGS sequence"/>
</dbReference>
<comment type="caution">
    <text evidence="9">The sequence shown here is derived from an EMBL/GenBank/DDBJ whole genome shotgun (WGS) entry which is preliminary data.</text>
</comment>
<dbReference type="SUPFAM" id="SSF90209">
    <property type="entry name" value="Ran binding protein zinc finger-like"/>
    <property type="match status" value="1"/>
</dbReference>
<dbReference type="GO" id="GO:0004842">
    <property type="term" value="F:ubiquitin-protein transferase activity"/>
    <property type="evidence" value="ECO:0007669"/>
    <property type="project" value="TreeGrafter"/>
</dbReference>
<dbReference type="PANTHER" id="PTHR22770:SF13">
    <property type="entry name" value="RING-TYPE DOMAIN-CONTAINING PROTEIN"/>
    <property type="match status" value="1"/>
</dbReference>
<reference evidence="9" key="1">
    <citation type="submission" date="2013-04" db="EMBL/GenBank/DDBJ databases">
        <authorList>
            <person name="Qu J."/>
            <person name="Murali S.C."/>
            <person name="Bandaranaike D."/>
            <person name="Bellair M."/>
            <person name="Blankenburg K."/>
            <person name="Chao H."/>
            <person name="Dinh H."/>
            <person name="Doddapaneni H."/>
            <person name="Downs B."/>
            <person name="Dugan-Rocha S."/>
            <person name="Elkadiri S."/>
            <person name="Gnanaolivu R.D."/>
            <person name="Hernandez B."/>
            <person name="Javaid M."/>
            <person name="Jayaseelan J.C."/>
            <person name="Lee S."/>
            <person name="Li M."/>
            <person name="Ming W."/>
            <person name="Munidasa M."/>
            <person name="Muniz J."/>
            <person name="Nguyen L."/>
            <person name="Ongeri F."/>
            <person name="Osuji N."/>
            <person name="Pu L.-L."/>
            <person name="Puazo M."/>
            <person name="Qu C."/>
            <person name="Quiroz J."/>
            <person name="Raj R."/>
            <person name="Weissenberger G."/>
            <person name="Xin Y."/>
            <person name="Zou X."/>
            <person name="Han Y."/>
            <person name="Richards S."/>
            <person name="Worley K."/>
            <person name="Muzny D."/>
            <person name="Gibbs R."/>
        </authorList>
    </citation>
    <scope>NUCLEOTIDE SEQUENCE</scope>
    <source>
        <strain evidence="9">Sampled in the wild</strain>
    </source>
</reference>
<feature type="region of interest" description="Disordered" evidence="7">
    <location>
        <begin position="1"/>
        <end position="22"/>
    </location>
</feature>
<evidence type="ECO:0000256" key="1">
    <source>
        <dbReference type="ARBA" id="ARBA00004906"/>
    </source>
</evidence>
<reference evidence="9" key="2">
    <citation type="submission" date="2017-10" db="EMBL/GenBank/DDBJ databases">
        <title>Ladona fulva Genome sequencing and assembly.</title>
        <authorList>
            <person name="Murali S."/>
            <person name="Richards S."/>
            <person name="Bandaranaike D."/>
            <person name="Bellair M."/>
            <person name="Blankenburg K."/>
            <person name="Chao H."/>
            <person name="Dinh H."/>
            <person name="Doddapaneni H."/>
            <person name="Dugan-Rocha S."/>
            <person name="Elkadiri S."/>
            <person name="Gnanaolivu R."/>
            <person name="Hernandez B."/>
            <person name="Skinner E."/>
            <person name="Javaid M."/>
            <person name="Lee S."/>
            <person name="Li M."/>
            <person name="Ming W."/>
            <person name="Munidasa M."/>
            <person name="Muniz J."/>
            <person name="Nguyen L."/>
            <person name="Hughes D."/>
            <person name="Osuji N."/>
            <person name="Pu L.-L."/>
            <person name="Puazo M."/>
            <person name="Qu C."/>
            <person name="Quiroz J."/>
            <person name="Raj R."/>
            <person name="Weissenberger G."/>
            <person name="Xin Y."/>
            <person name="Zou X."/>
            <person name="Han Y."/>
            <person name="Worley K."/>
            <person name="Muzny D."/>
            <person name="Gibbs R."/>
        </authorList>
    </citation>
    <scope>NUCLEOTIDE SEQUENCE</scope>
    <source>
        <strain evidence="9">Sampled in the wild</strain>
    </source>
</reference>
<dbReference type="GO" id="GO:0008270">
    <property type="term" value="F:zinc ion binding"/>
    <property type="evidence" value="ECO:0007669"/>
    <property type="project" value="UniProtKB-KW"/>
</dbReference>
<dbReference type="InterPro" id="IPR036443">
    <property type="entry name" value="Znf_RanBP2_sf"/>
</dbReference>
<keyword evidence="4" id="KW-0833">Ubl conjugation pathway</keyword>
<name>A0A8K0KFQ7_LADFU</name>
<dbReference type="AlphaFoldDB" id="A0A8K0KFQ7"/>
<feature type="non-terminal residue" evidence="9">
    <location>
        <position position="1"/>
    </location>
</feature>